<dbReference type="EMBL" id="JARK01001366">
    <property type="protein sequence ID" value="EYC17595.1"/>
    <property type="molecule type" value="Genomic_DNA"/>
</dbReference>
<evidence type="ECO:0000313" key="2">
    <source>
        <dbReference type="Proteomes" id="UP000024635"/>
    </source>
</evidence>
<name>A0A016UR04_9BILA</name>
<keyword evidence="2" id="KW-1185">Reference proteome</keyword>
<organism evidence="1 2">
    <name type="scientific">Ancylostoma ceylanicum</name>
    <dbReference type="NCBI Taxonomy" id="53326"/>
    <lineage>
        <taxon>Eukaryota</taxon>
        <taxon>Metazoa</taxon>
        <taxon>Ecdysozoa</taxon>
        <taxon>Nematoda</taxon>
        <taxon>Chromadorea</taxon>
        <taxon>Rhabditida</taxon>
        <taxon>Rhabditina</taxon>
        <taxon>Rhabditomorpha</taxon>
        <taxon>Strongyloidea</taxon>
        <taxon>Ancylostomatidae</taxon>
        <taxon>Ancylostomatinae</taxon>
        <taxon>Ancylostoma</taxon>
    </lineage>
</organism>
<gene>
    <name evidence="1" type="primary">Acey_s0030.g2161</name>
    <name evidence="1" type="ORF">Y032_0030g2161</name>
</gene>
<evidence type="ECO:0000313" key="1">
    <source>
        <dbReference type="EMBL" id="EYC17595.1"/>
    </source>
</evidence>
<dbReference type="AlphaFoldDB" id="A0A016UR04"/>
<comment type="caution">
    <text evidence="1">The sequence shown here is derived from an EMBL/GenBank/DDBJ whole genome shotgun (WGS) entry which is preliminary data.</text>
</comment>
<dbReference type="Proteomes" id="UP000024635">
    <property type="component" value="Unassembled WGS sequence"/>
</dbReference>
<accession>A0A016UR04</accession>
<sequence length="89" mass="10077">MEMHRVFTVSRSANVPTLMAAMLDGYFCMVTVYELTKIQPECWHASTNRATHDASYRITKCIQCPHTSRKSLLSPLGKRLIANSSSEQK</sequence>
<protein>
    <submittedName>
        <fullName evidence="1">Uncharacterized protein</fullName>
    </submittedName>
</protein>
<proteinExistence type="predicted"/>
<reference evidence="2" key="1">
    <citation type="journal article" date="2015" name="Nat. Genet.">
        <title>The genome and transcriptome of the zoonotic hookworm Ancylostoma ceylanicum identify infection-specific gene families.</title>
        <authorList>
            <person name="Schwarz E.M."/>
            <person name="Hu Y."/>
            <person name="Antoshechkin I."/>
            <person name="Miller M.M."/>
            <person name="Sternberg P.W."/>
            <person name="Aroian R.V."/>
        </authorList>
    </citation>
    <scope>NUCLEOTIDE SEQUENCE</scope>
    <source>
        <strain evidence="2">HY135</strain>
    </source>
</reference>